<proteinExistence type="inferred from homology"/>
<evidence type="ECO:0000256" key="6">
    <source>
        <dbReference type="SAM" id="MobiDB-lite"/>
    </source>
</evidence>
<dbReference type="OrthoDB" id="8300214at2759"/>
<comment type="caution">
    <text evidence="7">The sequence shown here is derived from an EMBL/GenBank/DDBJ whole genome shotgun (WGS) entry which is preliminary data.</text>
</comment>
<dbReference type="EMBL" id="NBII01000007">
    <property type="protein sequence ID" value="PAV17530.1"/>
    <property type="molecule type" value="Genomic_DNA"/>
</dbReference>
<accession>A0A286UD70</accession>
<dbReference type="GO" id="GO:0008610">
    <property type="term" value="P:lipid biosynthetic process"/>
    <property type="evidence" value="ECO:0007669"/>
    <property type="project" value="InterPro"/>
</dbReference>
<keyword evidence="4" id="KW-0949">S-adenosyl-L-methionine</keyword>
<keyword evidence="5" id="KW-0443">Lipid metabolism</keyword>
<sequence>MSTPQLLNTPAKHTLSLVALADKTWQSLREGIIRTAWTPCAKLAEAAVVSVLNHISEGHLRISTQNSTYNFPVTRANSSHLLSAELKVVSDTFWIRLATMGDLGFAEAYMYGEVECEDLISTFQIFLRNRQRLQNLDSKFSFLFSLPQKITSDRFVNSLSNAQANISAHYDISNQMFAGFLSEDMTYSCAIFKDLDSDLKTSSFDLSKIQTCESKVKRALPTPTPTPTNEPFVEHSESPDELYEAQMRKLEHIIRQAQIRPGQRVLEIGSGWGSMAVKIAKEFAGTTVDTLTLSVHQQELARARILQAGPEVASRVKVHLLDYRALPKEWSGSFDRVVSVEMVEAVGREYLEEYFRVIDWALKPDIGVGVVQGITIPEARFERYVREIDFIQKWSKRRRGFLPTLTLLIQSLESGSQGRLTIDSVSNIGPHYARTLREWRRRFVTKFSEVIEPALREEHPEVMDGERGRREVEIFRRKWLYYYCYCEIGFTTRSLGDHILTFTRDGNQSFGCGTVSQKEE</sequence>
<dbReference type="Pfam" id="PF02353">
    <property type="entry name" value="CMAS"/>
    <property type="match status" value="2"/>
</dbReference>
<reference evidence="7 8" key="1">
    <citation type="journal article" date="2017" name="Mol. Ecol.">
        <title>Comparative and population genomic landscape of Phellinus noxius: A hypervariable fungus causing root rot in trees.</title>
        <authorList>
            <person name="Chung C.L."/>
            <person name="Lee T.J."/>
            <person name="Akiba M."/>
            <person name="Lee H.H."/>
            <person name="Kuo T.H."/>
            <person name="Liu D."/>
            <person name="Ke H.M."/>
            <person name="Yokoi T."/>
            <person name="Roa M.B."/>
            <person name="Lu M.J."/>
            <person name="Chang Y.Y."/>
            <person name="Ann P.J."/>
            <person name="Tsai J.N."/>
            <person name="Chen C.Y."/>
            <person name="Tzean S.S."/>
            <person name="Ota Y."/>
            <person name="Hattori T."/>
            <person name="Sahashi N."/>
            <person name="Liou R.F."/>
            <person name="Kikuchi T."/>
            <person name="Tsai I.J."/>
        </authorList>
    </citation>
    <scope>NUCLEOTIDE SEQUENCE [LARGE SCALE GENOMIC DNA]</scope>
    <source>
        <strain evidence="7 8">FFPRI411160</strain>
    </source>
</reference>
<evidence type="ECO:0000256" key="5">
    <source>
        <dbReference type="ARBA" id="ARBA00023098"/>
    </source>
</evidence>
<keyword evidence="2" id="KW-0489">Methyltransferase</keyword>
<evidence type="ECO:0000313" key="7">
    <source>
        <dbReference type="EMBL" id="PAV17530.1"/>
    </source>
</evidence>
<dbReference type="PANTHER" id="PTHR43667:SF2">
    <property type="entry name" value="FATTY ACID C-METHYL TRANSFERASE"/>
    <property type="match status" value="1"/>
</dbReference>
<dbReference type="Proteomes" id="UP000217199">
    <property type="component" value="Unassembled WGS sequence"/>
</dbReference>
<dbReference type="PANTHER" id="PTHR43667">
    <property type="entry name" value="CYCLOPROPANE-FATTY-ACYL-PHOSPHOLIPID SYNTHASE"/>
    <property type="match status" value="1"/>
</dbReference>
<organism evidence="7 8">
    <name type="scientific">Pyrrhoderma noxium</name>
    <dbReference type="NCBI Taxonomy" id="2282107"/>
    <lineage>
        <taxon>Eukaryota</taxon>
        <taxon>Fungi</taxon>
        <taxon>Dikarya</taxon>
        <taxon>Basidiomycota</taxon>
        <taxon>Agaricomycotina</taxon>
        <taxon>Agaricomycetes</taxon>
        <taxon>Hymenochaetales</taxon>
        <taxon>Hymenochaetaceae</taxon>
        <taxon>Pyrrhoderma</taxon>
    </lineage>
</organism>
<name>A0A286UD70_9AGAM</name>
<dbReference type="InterPro" id="IPR003333">
    <property type="entry name" value="CMAS"/>
</dbReference>
<dbReference type="GO" id="GO:0032259">
    <property type="term" value="P:methylation"/>
    <property type="evidence" value="ECO:0007669"/>
    <property type="project" value="UniProtKB-KW"/>
</dbReference>
<dbReference type="SUPFAM" id="SSF53335">
    <property type="entry name" value="S-adenosyl-L-methionine-dependent methyltransferases"/>
    <property type="match status" value="1"/>
</dbReference>
<evidence type="ECO:0000256" key="2">
    <source>
        <dbReference type="ARBA" id="ARBA00022603"/>
    </source>
</evidence>
<evidence type="ECO:0000256" key="3">
    <source>
        <dbReference type="ARBA" id="ARBA00022679"/>
    </source>
</evidence>
<dbReference type="Gene3D" id="3.40.50.150">
    <property type="entry name" value="Vaccinia Virus protein VP39"/>
    <property type="match status" value="1"/>
</dbReference>
<dbReference type="InterPro" id="IPR029063">
    <property type="entry name" value="SAM-dependent_MTases_sf"/>
</dbReference>
<dbReference type="AlphaFoldDB" id="A0A286UD70"/>
<gene>
    <name evidence="7" type="ORF">PNOK_0759500</name>
</gene>
<feature type="region of interest" description="Disordered" evidence="6">
    <location>
        <begin position="218"/>
        <end position="238"/>
    </location>
</feature>
<keyword evidence="8" id="KW-1185">Reference proteome</keyword>
<protein>
    <submittedName>
        <fullName evidence="7">Cyclopropane-fatty-acyl-phospholipid synthase</fullName>
    </submittedName>
</protein>
<evidence type="ECO:0000256" key="1">
    <source>
        <dbReference type="ARBA" id="ARBA00010815"/>
    </source>
</evidence>
<dbReference type="InParanoid" id="A0A286UD70"/>
<dbReference type="PIRSF" id="PIRSF003085">
    <property type="entry name" value="CMAS"/>
    <property type="match status" value="1"/>
</dbReference>
<keyword evidence="3" id="KW-0808">Transferase</keyword>
<dbReference type="GO" id="GO:0008168">
    <property type="term" value="F:methyltransferase activity"/>
    <property type="evidence" value="ECO:0007669"/>
    <property type="project" value="UniProtKB-KW"/>
</dbReference>
<dbReference type="InterPro" id="IPR050723">
    <property type="entry name" value="CFA/CMAS"/>
</dbReference>
<evidence type="ECO:0000313" key="8">
    <source>
        <dbReference type="Proteomes" id="UP000217199"/>
    </source>
</evidence>
<evidence type="ECO:0000256" key="4">
    <source>
        <dbReference type="ARBA" id="ARBA00022691"/>
    </source>
</evidence>
<comment type="similarity">
    <text evidence="1">Belongs to the CFA/CMAS family.</text>
</comment>
<dbReference type="STRING" id="2282107.A0A286UD70"/>